<dbReference type="SUPFAM" id="SSF53927">
    <property type="entry name" value="Cytidine deaminase-like"/>
    <property type="match status" value="1"/>
</dbReference>
<dbReference type="GO" id="GO:0006189">
    <property type="term" value="P:'de novo' IMP biosynthetic process"/>
    <property type="evidence" value="ECO:0007669"/>
    <property type="project" value="UniProtKB-UniRule"/>
</dbReference>
<dbReference type="EC" id="3.5.4.10" evidence="10"/>
<dbReference type="InterPro" id="IPR002695">
    <property type="entry name" value="PurH-like"/>
</dbReference>
<dbReference type="FunFam" id="3.40.140.20:FF:000001">
    <property type="entry name" value="Bifunctional purine biosynthesis protein PurH"/>
    <property type="match status" value="1"/>
</dbReference>
<organism evidence="12 13">
    <name type="scientific">Sutcliffiella horikoshii</name>
    <dbReference type="NCBI Taxonomy" id="79883"/>
    <lineage>
        <taxon>Bacteria</taxon>
        <taxon>Bacillati</taxon>
        <taxon>Bacillota</taxon>
        <taxon>Bacilli</taxon>
        <taxon>Bacillales</taxon>
        <taxon>Bacillaceae</taxon>
        <taxon>Sutcliffiella</taxon>
    </lineage>
</organism>
<dbReference type="FunFam" id="3.40.140.20:FF:000002">
    <property type="entry name" value="Bifunctional purine biosynthesis protein PurH"/>
    <property type="match status" value="1"/>
</dbReference>
<dbReference type="Pfam" id="PF01808">
    <property type="entry name" value="AICARFT_IMPCHas"/>
    <property type="match status" value="1"/>
</dbReference>
<dbReference type="EC" id="2.1.2.3" evidence="10"/>
<reference evidence="12 13" key="1">
    <citation type="submission" date="2019-08" db="EMBL/GenBank/DDBJ databases">
        <title>Bacillus genomes from the desert of Cuatro Cienegas, Coahuila.</title>
        <authorList>
            <person name="Olmedo-Alvarez G."/>
        </authorList>
    </citation>
    <scope>NUCLEOTIDE SEQUENCE [LARGE SCALE GENOMIC DNA]</scope>
    <source>
        <strain evidence="12 13">CH98b_3T</strain>
    </source>
</reference>
<dbReference type="Pfam" id="PF02142">
    <property type="entry name" value="MGS"/>
    <property type="match status" value="1"/>
</dbReference>
<dbReference type="Gene3D" id="3.40.140.20">
    <property type="match status" value="2"/>
</dbReference>
<keyword evidence="4 10" id="KW-0808">Transferase</keyword>
<dbReference type="OrthoDB" id="9802065at2"/>
<evidence type="ECO:0000313" key="13">
    <source>
        <dbReference type="Proteomes" id="UP000324517"/>
    </source>
</evidence>
<evidence type="ECO:0000256" key="5">
    <source>
        <dbReference type="ARBA" id="ARBA00022755"/>
    </source>
</evidence>
<sequence>MRALVSVSNKEGIVPFVQQLVDLGVEVISTGGTKKVLQDNGVKVIGISEVTGFPEILDGRVKTLHPMIHGGLLAMRDNESHQAQLEEHGITPIDLVVVNLYPFKETISKADSTFEDAIENIDIGGPTMLRAAAKNHKDVAVLVDPSDYEGVIAELKESGKVEVATRRRLSAKVFRHTAAYDAMISNYLTEAVEEKHPESLTVTFEKKQDLRYGENPHQKAAFYQAPLASEFSIASAEQIHGKELSYNNINDADAALQIVKEFKDPAVVAVKHMNPCGVGTGATTVEAYRRAYEADPVSIFGGIIAFNTEVDKETAELLHELFLEIVIAPSFSEDALAVLKQKKNIRLLLVDMNGAGVMQSRMVSVRGGLLVQDEDQFGLKDATVTIPTKREPTEQEWADLKLAWKVVKHVKSNAIVLAKEGQTVGVGAGQMNRVGAAKIAIEQAGEKAVGSALGSDAFFPMNDTVEAAAKAGVTAIIQPGGSIKDEDSIKKADEYGITMVFTGMRHFKH</sequence>
<evidence type="ECO:0000256" key="7">
    <source>
        <dbReference type="ARBA" id="ARBA00023268"/>
    </source>
</evidence>
<dbReference type="FunFam" id="3.40.50.1380:FF:000001">
    <property type="entry name" value="Bifunctional purine biosynthesis protein PurH"/>
    <property type="match status" value="1"/>
</dbReference>
<comment type="pathway">
    <text evidence="2 10">Purine metabolism; IMP biosynthesis via de novo pathway; 5-formamido-1-(5-phospho-D-ribosyl)imidazole-4-carboxamide from 5-amino-1-(5-phospho-D-ribosyl)imidazole-4-carboxamide (10-formyl THF route): step 1/1.</text>
</comment>
<keyword evidence="5 10" id="KW-0658">Purine biosynthesis</keyword>
<protein>
    <recommendedName>
        <fullName evidence="10">Bifunctional purine biosynthesis protein PurH</fullName>
    </recommendedName>
    <domain>
        <recommendedName>
            <fullName evidence="10">Phosphoribosylaminoimidazolecarboxamide formyltransferase</fullName>
            <ecNumber evidence="10">2.1.2.3</ecNumber>
        </recommendedName>
        <alternativeName>
            <fullName evidence="10">AICAR transformylase</fullName>
        </alternativeName>
    </domain>
    <domain>
        <recommendedName>
            <fullName evidence="10">IMP cyclohydrolase</fullName>
            <ecNumber evidence="10">3.5.4.10</ecNumber>
        </recommendedName>
        <alternativeName>
            <fullName evidence="10">ATIC</fullName>
        </alternativeName>
        <alternativeName>
            <fullName evidence="10">IMP synthase</fullName>
        </alternativeName>
        <alternativeName>
            <fullName evidence="10">Inosinicase</fullName>
        </alternativeName>
    </domain>
</protein>
<comment type="catalytic activity">
    <reaction evidence="8 10">
        <text>(6R)-10-formyltetrahydrofolate + 5-amino-1-(5-phospho-beta-D-ribosyl)imidazole-4-carboxamide = 5-formamido-1-(5-phospho-D-ribosyl)imidazole-4-carboxamide + (6S)-5,6,7,8-tetrahydrofolate</text>
        <dbReference type="Rhea" id="RHEA:22192"/>
        <dbReference type="ChEBI" id="CHEBI:57453"/>
        <dbReference type="ChEBI" id="CHEBI:58467"/>
        <dbReference type="ChEBI" id="CHEBI:58475"/>
        <dbReference type="ChEBI" id="CHEBI:195366"/>
        <dbReference type="EC" id="2.1.2.3"/>
    </reaction>
</comment>
<comment type="catalytic activity">
    <reaction evidence="9 10">
        <text>IMP + H2O = 5-formamido-1-(5-phospho-D-ribosyl)imidazole-4-carboxamide</text>
        <dbReference type="Rhea" id="RHEA:18445"/>
        <dbReference type="ChEBI" id="CHEBI:15377"/>
        <dbReference type="ChEBI" id="CHEBI:58053"/>
        <dbReference type="ChEBI" id="CHEBI:58467"/>
        <dbReference type="EC" id="3.5.4.10"/>
    </reaction>
</comment>
<dbReference type="SMART" id="SM00851">
    <property type="entry name" value="MGS"/>
    <property type="match status" value="1"/>
</dbReference>
<dbReference type="UniPathway" id="UPA00074">
    <property type="reaction ID" value="UER00133"/>
</dbReference>
<evidence type="ECO:0000256" key="1">
    <source>
        <dbReference type="ARBA" id="ARBA00004844"/>
    </source>
</evidence>
<dbReference type="NCBIfam" id="TIGR00355">
    <property type="entry name" value="purH"/>
    <property type="match status" value="1"/>
</dbReference>
<feature type="domain" description="MGS-like" evidence="11">
    <location>
        <begin position="1"/>
        <end position="143"/>
    </location>
</feature>
<dbReference type="PANTHER" id="PTHR11692:SF0">
    <property type="entry name" value="BIFUNCTIONAL PURINE BIOSYNTHESIS PROTEIN ATIC"/>
    <property type="match status" value="1"/>
</dbReference>
<dbReference type="InterPro" id="IPR036914">
    <property type="entry name" value="MGS-like_dom_sf"/>
</dbReference>
<evidence type="ECO:0000256" key="8">
    <source>
        <dbReference type="ARBA" id="ARBA00050488"/>
    </source>
</evidence>
<dbReference type="InterPro" id="IPR024051">
    <property type="entry name" value="AICAR_Tfase_dup_dom_sf"/>
</dbReference>
<dbReference type="PIRSF" id="PIRSF000414">
    <property type="entry name" value="AICARFT_IMPCHas"/>
    <property type="match status" value="1"/>
</dbReference>
<dbReference type="GO" id="GO:0003937">
    <property type="term" value="F:IMP cyclohydrolase activity"/>
    <property type="evidence" value="ECO:0007669"/>
    <property type="project" value="UniProtKB-UniRule"/>
</dbReference>
<keyword evidence="7 10" id="KW-0511">Multifunctional enzyme</keyword>
<dbReference type="NCBIfam" id="NF002049">
    <property type="entry name" value="PRK00881.1"/>
    <property type="match status" value="1"/>
</dbReference>
<evidence type="ECO:0000256" key="9">
    <source>
        <dbReference type="ARBA" id="ARBA00050687"/>
    </source>
</evidence>
<evidence type="ECO:0000256" key="4">
    <source>
        <dbReference type="ARBA" id="ARBA00022679"/>
    </source>
</evidence>
<dbReference type="InterPro" id="IPR011607">
    <property type="entry name" value="MGS-like_dom"/>
</dbReference>
<dbReference type="PANTHER" id="PTHR11692">
    <property type="entry name" value="BIFUNCTIONAL PURINE BIOSYNTHESIS PROTEIN PURH"/>
    <property type="match status" value="1"/>
</dbReference>
<comment type="domain">
    <text evidence="10">The IMP cyclohydrolase activity resides in the N-terminal region.</text>
</comment>
<evidence type="ECO:0000256" key="6">
    <source>
        <dbReference type="ARBA" id="ARBA00022801"/>
    </source>
</evidence>
<gene>
    <name evidence="10 12" type="primary">purH</name>
    <name evidence="12" type="ORF">FZC75_16980</name>
</gene>
<dbReference type="InterPro" id="IPR016193">
    <property type="entry name" value="Cytidine_deaminase-like"/>
</dbReference>
<dbReference type="GO" id="GO:0004643">
    <property type="term" value="F:phosphoribosylaminoimidazolecarboxamide formyltransferase activity"/>
    <property type="evidence" value="ECO:0007669"/>
    <property type="project" value="UniProtKB-UniRule"/>
</dbReference>
<proteinExistence type="inferred from homology"/>
<evidence type="ECO:0000256" key="10">
    <source>
        <dbReference type="HAMAP-Rule" id="MF_00139"/>
    </source>
</evidence>
<dbReference type="EMBL" id="VTET01000009">
    <property type="protein sequence ID" value="TYS69250.1"/>
    <property type="molecule type" value="Genomic_DNA"/>
</dbReference>
<comment type="caution">
    <text evidence="12">The sequence shown here is derived from an EMBL/GenBank/DDBJ whole genome shotgun (WGS) entry which is preliminary data.</text>
</comment>
<dbReference type="Proteomes" id="UP000324517">
    <property type="component" value="Unassembled WGS sequence"/>
</dbReference>
<dbReference type="GO" id="GO:0005829">
    <property type="term" value="C:cytosol"/>
    <property type="evidence" value="ECO:0007669"/>
    <property type="project" value="TreeGrafter"/>
</dbReference>
<dbReference type="HAMAP" id="MF_00139">
    <property type="entry name" value="PurH"/>
    <property type="match status" value="1"/>
</dbReference>
<dbReference type="Gene3D" id="3.40.50.1380">
    <property type="entry name" value="Methylglyoxal synthase-like domain"/>
    <property type="match status" value="1"/>
</dbReference>
<evidence type="ECO:0000259" key="11">
    <source>
        <dbReference type="PROSITE" id="PS51855"/>
    </source>
</evidence>
<evidence type="ECO:0000256" key="3">
    <source>
        <dbReference type="ARBA" id="ARBA00007667"/>
    </source>
</evidence>
<dbReference type="AlphaFoldDB" id="A0A5D4T0M3"/>
<dbReference type="SMART" id="SM00798">
    <property type="entry name" value="AICARFT_IMPCHas"/>
    <property type="match status" value="1"/>
</dbReference>
<accession>A0A5D4T0M3</accession>
<evidence type="ECO:0000256" key="2">
    <source>
        <dbReference type="ARBA" id="ARBA00004954"/>
    </source>
</evidence>
<dbReference type="CDD" id="cd01421">
    <property type="entry name" value="IMPCH"/>
    <property type="match status" value="1"/>
</dbReference>
<name>A0A5D4T0M3_9BACI</name>
<evidence type="ECO:0000313" key="12">
    <source>
        <dbReference type="EMBL" id="TYS69250.1"/>
    </source>
</evidence>
<dbReference type="SUPFAM" id="SSF52335">
    <property type="entry name" value="Methylglyoxal synthase-like"/>
    <property type="match status" value="1"/>
</dbReference>
<dbReference type="RefSeq" id="WP_148980126.1">
    <property type="nucleotide sequence ID" value="NZ_JBNILM010000008.1"/>
</dbReference>
<comment type="similarity">
    <text evidence="3 10">Belongs to the PurH family.</text>
</comment>
<dbReference type="PROSITE" id="PS51855">
    <property type="entry name" value="MGS"/>
    <property type="match status" value="1"/>
</dbReference>
<keyword evidence="6 10" id="KW-0378">Hydrolase</keyword>
<comment type="pathway">
    <text evidence="1 10">Purine metabolism; IMP biosynthesis via de novo pathway; IMP from 5-formamido-1-(5-phospho-D-ribosyl)imidazole-4-carboxamide: step 1/1.</text>
</comment>